<feature type="compositionally biased region" description="Basic and acidic residues" evidence="1">
    <location>
        <begin position="443"/>
        <end position="456"/>
    </location>
</feature>
<organism evidence="2 3">
    <name type="scientific">Hyalella azteca</name>
    <name type="common">Amphipod</name>
    <dbReference type="NCBI Taxonomy" id="294128"/>
    <lineage>
        <taxon>Eukaryota</taxon>
        <taxon>Metazoa</taxon>
        <taxon>Ecdysozoa</taxon>
        <taxon>Arthropoda</taxon>
        <taxon>Crustacea</taxon>
        <taxon>Multicrustacea</taxon>
        <taxon>Malacostraca</taxon>
        <taxon>Eumalacostraca</taxon>
        <taxon>Peracarida</taxon>
        <taxon>Amphipoda</taxon>
        <taxon>Senticaudata</taxon>
        <taxon>Talitrida</taxon>
        <taxon>Talitroidea</taxon>
        <taxon>Hyalellidae</taxon>
        <taxon>Hyalella</taxon>
    </lineage>
</organism>
<evidence type="ECO:0000256" key="1">
    <source>
        <dbReference type="SAM" id="MobiDB-lite"/>
    </source>
</evidence>
<protein>
    <submittedName>
        <fullName evidence="3">Immunoglobulin A1 protease autotransporter-like</fullName>
    </submittedName>
</protein>
<gene>
    <name evidence="3" type="primary">LOC108667665</name>
</gene>
<evidence type="ECO:0000313" key="2">
    <source>
        <dbReference type="Proteomes" id="UP000694843"/>
    </source>
</evidence>
<dbReference type="RefSeq" id="XP_018010197.1">
    <property type="nucleotide sequence ID" value="XM_018154708.1"/>
</dbReference>
<feature type="compositionally biased region" description="Polar residues" evidence="1">
    <location>
        <begin position="26"/>
        <end position="37"/>
    </location>
</feature>
<keyword evidence="2" id="KW-1185">Reference proteome</keyword>
<accession>A0A8B7N8G3</accession>
<evidence type="ECO:0000313" key="3">
    <source>
        <dbReference type="RefSeq" id="XP_018010197.1"/>
    </source>
</evidence>
<feature type="compositionally biased region" description="Basic and acidic residues" evidence="1">
    <location>
        <begin position="279"/>
        <end position="290"/>
    </location>
</feature>
<feature type="non-terminal residue" evidence="3">
    <location>
        <position position="497"/>
    </location>
</feature>
<name>A0A8B7N8G3_HYAAZ</name>
<dbReference type="KEGG" id="hazt:108667665"/>
<feature type="compositionally biased region" description="Low complexity" evidence="1">
    <location>
        <begin position="457"/>
        <end position="469"/>
    </location>
</feature>
<sequence>MATAEKISVDSRAKSTVASRQRRPSESNSPPGHTFQNDPEKRVVKPPKKYTLTSPGEDRKKGTTRISTPVPPPNPQVYVLPTENVKLVFPDDDETVMAANLRALDDKLGRPSDLHAIILESGEDVDTFSRALHSFQERNYNAKKVTEAQQAPATYQQEELNLYQRNGPQTRPSSRHKLRNSQKHLMAVPHVYHQQQALVQGSPYLLQQNPHQNLVYRPLVETRRGYRRRRSVVSFETSSSRYLIPVSRKARSPDDESSENGRKEQKKQGSEESEDDESMESREEIKDRLAKKPVMTSAKMTAKLSQADENSASRKQTTPTANFSTTAPAKITNDAPPAISSTTQPLSEKTKTNSNIANTTKEPNSTASVPTQDSSPSQTSATARPEADGGFVLPTFVPDNLQDYLDGFNDISKSTESPDSSEKSSESADSSEKSTKSPNSSEKSSESPDSSEKSSESSDSSEMAPNSPESNEKSSESENGSGHPNSSEMRLKSSNPK</sequence>
<feature type="compositionally biased region" description="Polar residues" evidence="1">
    <location>
        <begin position="303"/>
        <end position="327"/>
    </location>
</feature>
<dbReference type="Proteomes" id="UP000694843">
    <property type="component" value="Unplaced"/>
</dbReference>
<feature type="compositionally biased region" description="Polar residues" evidence="1">
    <location>
        <begin position="339"/>
        <end position="382"/>
    </location>
</feature>
<feature type="region of interest" description="Disordered" evidence="1">
    <location>
        <begin position="244"/>
        <end position="497"/>
    </location>
</feature>
<reference evidence="3" key="1">
    <citation type="submission" date="2025-08" db="UniProtKB">
        <authorList>
            <consortium name="RefSeq"/>
        </authorList>
    </citation>
    <scope>IDENTIFICATION</scope>
    <source>
        <tissue evidence="3">Whole organism</tissue>
    </source>
</reference>
<feature type="compositionally biased region" description="Basic and acidic residues" evidence="1">
    <location>
        <begin position="420"/>
        <end position="435"/>
    </location>
</feature>
<dbReference type="GeneID" id="108667665"/>
<feature type="compositionally biased region" description="Basic and acidic residues" evidence="1">
    <location>
        <begin position="251"/>
        <end position="270"/>
    </location>
</feature>
<feature type="compositionally biased region" description="Polar residues" evidence="1">
    <location>
        <begin position="483"/>
        <end position="497"/>
    </location>
</feature>
<dbReference type="OrthoDB" id="10657806at2759"/>
<proteinExistence type="predicted"/>
<dbReference type="AlphaFoldDB" id="A0A8B7N8G3"/>
<feature type="region of interest" description="Disordered" evidence="1">
    <location>
        <begin position="1"/>
        <end position="76"/>
    </location>
</feature>